<keyword evidence="5 10" id="KW-0863">Zinc-finger</keyword>
<dbReference type="InterPro" id="IPR011016">
    <property type="entry name" value="Znf_RING-CH"/>
</dbReference>
<comment type="caution">
    <text evidence="15">The sequence shown here is derived from an EMBL/GenBank/DDBJ whole genome shotgun (WGS) entry which is preliminary data.</text>
</comment>
<feature type="compositionally biased region" description="Low complexity" evidence="11">
    <location>
        <begin position="317"/>
        <end position="333"/>
    </location>
</feature>
<evidence type="ECO:0000256" key="2">
    <source>
        <dbReference type="ARBA" id="ARBA00022679"/>
    </source>
</evidence>
<protein>
    <submittedName>
        <fullName evidence="15">Ubiquitin carboxyl-terminal hydrolase FAF-Y</fullName>
    </submittedName>
</protein>
<evidence type="ECO:0000256" key="12">
    <source>
        <dbReference type="SAM" id="Phobius"/>
    </source>
</evidence>
<dbReference type="GO" id="GO:0016787">
    <property type="term" value="F:hydrolase activity"/>
    <property type="evidence" value="ECO:0007669"/>
    <property type="project" value="UniProtKB-KW"/>
</dbReference>
<evidence type="ECO:0000256" key="5">
    <source>
        <dbReference type="ARBA" id="ARBA00022771"/>
    </source>
</evidence>
<evidence type="ECO:0000259" key="14">
    <source>
        <dbReference type="PROSITE" id="PS51292"/>
    </source>
</evidence>
<dbReference type="InterPro" id="IPR001841">
    <property type="entry name" value="Znf_RING"/>
</dbReference>
<evidence type="ECO:0000256" key="11">
    <source>
        <dbReference type="SAM" id="MobiDB-lite"/>
    </source>
</evidence>
<dbReference type="GO" id="GO:0016020">
    <property type="term" value="C:membrane"/>
    <property type="evidence" value="ECO:0007669"/>
    <property type="project" value="UniProtKB-SubCell"/>
</dbReference>
<evidence type="ECO:0000256" key="1">
    <source>
        <dbReference type="ARBA" id="ARBA00004141"/>
    </source>
</evidence>
<evidence type="ECO:0000256" key="4">
    <source>
        <dbReference type="ARBA" id="ARBA00022723"/>
    </source>
</evidence>
<dbReference type="AlphaFoldDB" id="A0A9Q1H473"/>
<dbReference type="PANTHER" id="PTHR46065">
    <property type="entry name" value="E3 UBIQUITIN-PROTEIN LIGASE MARCH 2/3 FAMILY MEMBER"/>
    <property type="match status" value="1"/>
</dbReference>
<dbReference type="GO" id="GO:0016567">
    <property type="term" value="P:protein ubiquitination"/>
    <property type="evidence" value="ECO:0007669"/>
    <property type="project" value="TreeGrafter"/>
</dbReference>
<comment type="subcellular location">
    <subcellularLocation>
        <location evidence="1">Membrane</location>
        <topology evidence="1">Multi-pass membrane protein</topology>
    </subcellularLocation>
</comment>
<sequence>MDVHSEEAVTSLQCLLSTHDSLSSPDFLVSLCKSGSSLDVLLQASLKQDDSKKDETLFSEESLRQIDAILLNAIQRLEEEITNCVETSQHLDTELEVSVFGRLEQFLDFCAQRIRRNHLSVTALSCLSVIFDPNASFNKCDIWSSATSYPKGSQLTQLINQFGTCDGFESVRQCLRHAKDLSIAQLAALLRPFGQCYRQLSADTIKRYFLPVSDAVCAHLLSCSDRQLFQQDVTPSELPSSLVGPRAAYVVVESVMNLLNVLKGDDVEAQSKVQYWQDTILTRLKHALEDEANSSDSSSSSTSKAPSQQSRRLSQDSNGSVASRGSAASGSQEGSEKNNTNSRSCQTLPCVVNSVTHETLNLVDKLSRTIAEAATSDSSTTVTAKDNGNGTTDTGVMVAQEAVTLDMGSLPGATNQAEISPELHQPSTSYGNLMASDEAACRASAEVIPKEVIIWNPPVFETAAGSSKPIATMFDSSESSSMVSTAPSVPRSASELGNSCRVCFEGETSSKNRLIRPCRCSGSAASIHRQCLVKWIHISGHRRCEVCGARFSYIPMSERMRGFMDKFRNNRRWRNAAFAILVGLVVVLYLIIFAVFPRGIISQ</sequence>
<keyword evidence="16" id="KW-1185">Reference proteome</keyword>
<dbReference type="InterPro" id="IPR013083">
    <property type="entry name" value="Znf_RING/FYVE/PHD"/>
</dbReference>
<evidence type="ECO:0000256" key="9">
    <source>
        <dbReference type="ARBA" id="ARBA00023136"/>
    </source>
</evidence>
<keyword evidence="8 12" id="KW-1133">Transmembrane helix</keyword>
<dbReference type="Pfam" id="PF12906">
    <property type="entry name" value="RINGv"/>
    <property type="match status" value="1"/>
</dbReference>
<feature type="domain" description="RING-CH-type" evidence="14">
    <location>
        <begin position="492"/>
        <end position="554"/>
    </location>
</feature>
<keyword evidence="7" id="KW-0862">Zinc</keyword>
<keyword evidence="2" id="KW-0808">Transferase</keyword>
<dbReference type="EMBL" id="JAIZAY010000012">
    <property type="protein sequence ID" value="KAJ8031860.1"/>
    <property type="molecule type" value="Genomic_DNA"/>
</dbReference>
<feature type="transmembrane region" description="Helical" evidence="12">
    <location>
        <begin position="576"/>
        <end position="596"/>
    </location>
</feature>
<accession>A0A9Q1H473</accession>
<evidence type="ECO:0000313" key="16">
    <source>
        <dbReference type="Proteomes" id="UP001152320"/>
    </source>
</evidence>
<organism evidence="15 16">
    <name type="scientific">Holothuria leucospilota</name>
    <name type="common">Black long sea cucumber</name>
    <name type="synonym">Mertensiothuria leucospilota</name>
    <dbReference type="NCBI Taxonomy" id="206669"/>
    <lineage>
        <taxon>Eukaryota</taxon>
        <taxon>Metazoa</taxon>
        <taxon>Echinodermata</taxon>
        <taxon>Eleutherozoa</taxon>
        <taxon>Echinozoa</taxon>
        <taxon>Holothuroidea</taxon>
        <taxon>Aspidochirotacea</taxon>
        <taxon>Aspidochirotida</taxon>
        <taxon>Holothuriidae</taxon>
        <taxon>Holothuria</taxon>
    </lineage>
</organism>
<dbReference type="SMART" id="SM00744">
    <property type="entry name" value="RINGv"/>
    <property type="match status" value="1"/>
</dbReference>
<evidence type="ECO:0000256" key="8">
    <source>
        <dbReference type="ARBA" id="ARBA00022989"/>
    </source>
</evidence>
<name>A0A9Q1H473_HOLLE</name>
<keyword evidence="4" id="KW-0479">Metal-binding</keyword>
<evidence type="ECO:0000256" key="3">
    <source>
        <dbReference type="ARBA" id="ARBA00022692"/>
    </source>
</evidence>
<dbReference type="PANTHER" id="PTHR46065:SF3">
    <property type="entry name" value="FI20425P1"/>
    <property type="match status" value="1"/>
</dbReference>
<keyword evidence="15" id="KW-0378">Hydrolase</keyword>
<dbReference type="OrthoDB" id="264354at2759"/>
<dbReference type="PROSITE" id="PS50089">
    <property type="entry name" value="ZF_RING_2"/>
    <property type="match status" value="1"/>
</dbReference>
<dbReference type="Gene3D" id="3.30.40.10">
    <property type="entry name" value="Zinc/RING finger domain, C3HC4 (zinc finger)"/>
    <property type="match status" value="1"/>
</dbReference>
<evidence type="ECO:0000256" key="6">
    <source>
        <dbReference type="ARBA" id="ARBA00022786"/>
    </source>
</evidence>
<dbReference type="CDD" id="cd16495">
    <property type="entry name" value="RING_CH-C4HC3_MARCH"/>
    <property type="match status" value="1"/>
</dbReference>
<dbReference type="PROSITE" id="PS51292">
    <property type="entry name" value="ZF_RING_CH"/>
    <property type="match status" value="1"/>
</dbReference>
<dbReference type="Proteomes" id="UP001152320">
    <property type="component" value="Chromosome 12"/>
</dbReference>
<evidence type="ECO:0000256" key="7">
    <source>
        <dbReference type="ARBA" id="ARBA00022833"/>
    </source>
</evidence>
<evidence type="ECO:0000259" key="13">
    <source>
        <dbReference type="PROSITE" id="PS50089"/>
    </source>
</evidence>
<dbReference type="GO" id="GO:0004842">
    <property type="term" value="F:ubiquitin-protein transferase activity"/>
    <property type="evidence" value="ECO:0007669"/>
    <property type="project" value="TreeGrafter"/>
</dbReference>
<keyword evidence="3 12" id="KW-0812">Transmembrane</keyword>
<dbReference type="GO" id="GO:0008270">
    <property type="term" value="F:zinc ion binding"/>
    <property type="evidence" value="ECO:0007669"/>
    <property type="project" value="UniProtKB-KW"/>
</dbReference>
<feature type="region of interest" description="Disordered" evidence="11">
    <location>
        <begin position="291"/>
        <end position="345"/>
    </location>
</feature>
<dbReference type="SUPFAM" id="SSF57850">
    <property type="entry name" value="RING/U-box"/>
    <property type="match status" value="1"/>
</dbReference>
<keyword evidence="6" id="KW-0833">Ubl conjugation pathway</keyword>
<feature type="compositionally biased region" description="Low complexity" evidence="11">
    <location>
        <begin position="294"/>
        <end position="310"/>
    </location>
</feature>
<evidence type="ECO:0000256" key="10">
    <source>
        <dbReference type="PROSITE-ProRule" id="PRU00175"/>
    </source>
</evidence>
<keyword evidence="9 12" id="KW-0472">Membrane</keyword>
<gene>
    <name evidence="15" type="ORF">HOLleu_25202</name>
</gene>
<feature type="domain" description="RING-type" evidence="13">
    <location>
        <begin position="500"/>
        <end position="547"/>
    </location>
</feature>
<reference evidence="15" key="1">
    <citation type="submission" date="2021-10" db="EMBL/GenBank/DDBJ databases">
        <title>Tropical sea cucumber genome reveals ecological adaptation and Cuvierian tubules defense mechanism.</title>
        <authorList>
            <person name="Chen T."/>
        </authorList>
    </citation>
    <scope>NUCLEOTIDE SEQUENCE</scope>
    <source>
        <strain evidence="15">Nanhai2018</strain>
        <tissue evidence="15">Muscle</tissue>
    </source>
</reference>
<evidence type="ECO:0000313" key="15">
    <source>
        <dbReference type="EMBL" id="KAJ8031860.1"/>
    </source>
</evidence>
<proteinExistence type="predicted"/>